<dbReference type="InterPro" id="IPR028259">
    <property type="entry name" value="AP2-like_int_N"/>
</dbReference>
<evidence type="ECO:0000259" key="6">
    <source>
        <dbReference type="PROSITE" id="PS51898"/>
    </source>
</evidence>
<evidence type="ECO:0000256" key="5">
    <source>
        <dbReference type="PROSITE-ProRule" id="PRU01248"/>
    </source>
</evidence>
<dbReference type="PANTHER" id="PTHR30349">
    <property type="entry name" value="PHAGE INTEGRASE-RELATED"/>
    <property type="match status" value="1"/>
</dbReference>
<evidence type="ECO:0000256" key="3">
    <source>
        <dbReference type="ARBA" id="ARBA00023125"/>
    </source>
</evidence>
<dbReference type="InterPro" id="IPR010998">
    <property type="entry name" value="Integrase_recombinase_N"/>
</dbReference>
<dbReference type="EMBL" id="QICD01000006">
    <property type="protein sequence ID" value="RNL46028.1"/>
    <property type="molecule type" value="Genomic_DNA"/>
</dbReference>
<dbReference type="RefSeq" id="WP_123191834.1">
    <property type="nucleotide sequence ID" value="NZ_QICD01000006.1"/>
</dbReference>
<dbReference type="Proteomes" id="UP000278632">
    <property type="component" value="Unassembled WGS sequence"/>
</dbReference>
<dbReference type="InterPro" id="IPR044068">
    <property type="entry name" value="CB"/>
</dbReference>
<dbReference type="GO" id="GO:0015074">
    <property type="term" value="P:DNA integration"/>
    <property type="evidence" value="ECO:0007669"/>
    <property type="project" value="UniProtKB-KW"/>
</dbReference>
<dbReference type="GO" id="GO:0003677">
    <property type="term" value="F:DNA binding"/>
    <property type="evidence" value="ECO:0007669"/>
    <property type="project" value="UniProtKB-UniRule"/>
</dbReference>
<evidence type="ECO:0000256" key="4">
    <source>
        <dbReference type="ARBA" id="ARBA00023172"/>
    </source>
</evidence>
<dbReference type="GO" id="GO:0006310">
    <property type="term" value="P:DNA recombination"/>
    <property type="evidence" value="ECO:0007669"/>
    <property type="project" value="UniProtKB-KW"/>
</dbReference>
<dbReference type="SUPFAM" id="SSF56349">
    <property type="entry name" value="DNA breaking-rejoining enzymes"/>
    <property type="match status" value="1"/>
</dbReference>
<evidence type="ECO:0000259" key="7">
    <source>
        <dbReference type="PROSITE" id="PS51900"/>
    </source>
</evidence>
<dbReference type="Gene3D" id="1.10.443.10">
    <property type="entry name" value="Intergrase catalytic core"/>
    <property type="match status" value="1"/>
</dbReference>
<dbReference type="InterPro" id="IPR013762">
    <property type="entry name" value="Integrase-like_cat_sf"/>
</dbReference>
<gene>
    <name evidence="8" type="ORF">DMP08_04795</name>
</gene>
<dbReference type="PROSITE" id="PS51900">
    <property type="entry name" value="CB"/>
    <property type="match status" value="1"/>
</dbReference>
<feature type="domain" description="Core-binding (CB)" evidence="7">
    <location>
        <begin position="56"/>
        <end position="143"/>
    </location>
</feature>
<dbReference type="CDD" id="cd01189">
    <property type="entry name" value="INT_ICEBs1_C_like"/>
    <property type="match status" value="1"/>
</dbReference>
<sequence>MTVYRNKDNNTWYATFYYRDGKGLRHHKTKRGFETEAEALVWEHDFIAYHSDSMDMLFSDFTEHYIEDIAPRLKLNTLLTKQSIIEGKILPAFGRKRMSEITSRDILRWQNQLMDGTEDADSFSPTYLRTINSQLSAIFNHAVRYYGFKANPMTAVPPMGDKKAPEMLFWIKDEYLKFSSETMTKPESFHAFELLYWCGLRVGELLALTPSDFDFKTKILNVDKSYQRLRGQDIVTAPKTKKSVRKIVMPAFLCEETEEYLDTLFGIKPDERIFMFTKNFLHYEMKRCSKAAGVKAIRVHDLRHSHVSLLINMGYSPLAIADRLGHESIDITFRYAHLFPNVQEGLADSLSDERGDL</sequence>
<keyword evidence="2" id="KW-0229">DNA integration</keyword>
<comment type="caution">
    <text evidence="8">The sequence shown here is derived from an EMBL/GenBank/DDBJ whole genome shotgun (WGS) entry which is preliminary data.</text>
</comment>
<keyword evidence="4" id="KW-0233">DNA recombination</keyword>
<protein>
    <submittedName>
        <fullName evidence="8">Site-specific integrase</fullName>
    </submittedName>
</protein>
<accession>A0A3N0BE92</accession>
<dbReference type="Pfam" id="PF00589">
    <property type="entry name" value="Phage_integrase"/>
    <property type="match status" value="1"/>
</dbReference>
<dbReference type="InterPro" id="IPR002104">
    <property type="entry name" value="Integrase_catalytic"/>
</dbReference>
<dbReference type="OrthoDB" id="1822491at2"/>
<dbReference type="Pfam" id="PF14657">
    <property type="entry name" value="Arm-DNA-bind_4"/>
    <property type="match status" value="1"/>
</dbReference>
<name>A0A3N0BE92_9ACTN</name>
<feature type="domain" description="Tyr recombinase" evidence="6">
    <location>
        <begin position="165"/>
        <end position="348"/>
    </location>
</feature>
<dbReference type="AlphaFoldDB" id="A0A3N0BE92"/>
<comment type="similarity">
    <text evidence="1">Belongs to the 'phage' integrase family.</text>
</comment>
<evidence type="ECO:0000313" key="9">
    <source>
        <dbReference type="Proteomes" id="UP000278632"/>
    </source>
</evidence>
<keyword evidence="3 5" id="KW-0238">DNA-binding</keyword>
<evidence type="ECO:0000256" key="1">
    <source>
        <dbReference type="ARBA" id="ARBA00008857"/>
    </source>
</evidence>
<evidence type="ECO:0000256" key="2">
    <source>
        <dbReference type="ARBA" id="ARBA00022908"/>
    </source>
</evidence>
<dbReference type="Gene3D" id="1.10.150.130">
    <property type="match status" value="1"/>
</dbReference>
<dbReference type="PANTHER" id="PTHR30349:SF64">
    <property type="entry name" value="PROPHAGE INTEGRASE INTD-RELATED"/>
    <property type="match status" value="1"/>
</dbReference>
<reference evidence="9" key="1">
    <citation type="submission" date="2018-05" db="EMBL/GenBank/DDBJ databases">
        <title>Genome Sequencing of selected type strains of the family Eggerthellaceae.</title>
        <authorList>
            <person name="Danylec N."/>
            <person name="Stoll D.A."/>
            <person name="Doetsch A."/>
            <person name="Huch M."/>
        </authorList>
    </citation>
    <scope>NUCLEOTIDE SEQUENCE [LARGE SCALE GENOMIC DNA]</scope>
    <source>
        <strain evidence="9">DSM 16106</strain>
    </source>
</reference>
<dbReference type="InterPro" id="IPR050090">
    <property type="entry name" value="Tyrosine_recombinase_XerCD"/>
</dbReference>
<dbReference type="InterPro" id="IPR004107">
    <property type="entry name" value="Integrase_SAM-like_N"/>
</dbReference>
<evidence type="ECO:0000313" key="8">
    <source>
        <dbReference type="EMBL" id="RNL46028.1"/>
    </source>
</evidence>
<keyword evidence="9" id="KW-1185">Reference proteome</keyword>
<organism evidence="8 9">
    <name type="scientific">Paraeggerthella hongkongensis</name>
    <dbReference type="NCBI Taxonomy" id="230658"/>
    <lineage>
        <taxon>Bacteria</taxon>
        <taxon>Bacillati</taxon>
        <taxon>Actinomycetota</taxon>
        <taxon>Coriobacteriia</taxon>
        <taxon>Eggerthellales</taxon>
        <taxon>Eggerthellaceae</taxon>
        <taxon>Paraeggerthella</taxon>
    </lineage>
</organism>
<dbReference type="Pfam" id="PF14659">
    <property type="entry name" value="Phage_int_SAM_3"/>
    <property type="match status" value="1"/>
</dbReference>
<dbReference type="PROSITE" id="PS51898">
    <property type="entry name" value="TYR_RECOMBINASE"/>
    <property type="match status" value="1"/>
</dbReference>
<proteinExistence type="inferred from homology"/>
<dbReference type="InterPro" id="IPR011010">
    <property type="entry name" value="DNA_brk_join_enz"/>
</dbReference>